<reference evidence="1 2" key="1">
    <citation type="submission" date="2018-08" db="EMBL/GenBank/DDBJ databases">
        <title>A genome reference for cultivated species of the human gut microbiota.</title>
        <authorList>
            <person name="Zou Y."/>
            <person name="Xue W."/>
            <person name="Luo G."/>
        </authorList>
    </citation>
    <scope>NUCLEOTIDE SEQUENCE [LARGE SCALE GENOMIC DNA]</scope>
    <source>
        <strain evidence="1 2">AF14-26</strain>
    </source>
</reference>
<dbReference type="Proteomes" id="UP000286270">
    <property type="component" value="Unassembled WGS sequence"/>
</dbReference>
<evidence type="ECO:0000313" key="1">
    <source>
        <dbReference type="EMBL" id="RGV51107.1"/>
    </source>
</evidence>
<proteinExistence type="predicted"/>
<dbReference type="AlphaFoldDB" id="A0A412Y1A7"/>
<dbReference type="EMBL" id="QRZH01000014">
    <property type="protein sequence ID" value="RGV51107.1"/>
    <property type="molecule type" value="Genomic_DNA"/>
</dbReference>
<protein>
    <submittedName>
        <fullName evidence="1">Uncharacterized protein</fullName>
    </submittedName>
</protein>
<dbReference type="RefSeq" id="WP_122143028.1">
    <property type="nucleotide sequence ID" value="NZ_JAFKPL010000012.1"/>
</dbReference>
<sequence>MHNTRYYKEKYEQLSKVSHKQMLQITVLQTHISKCEAIMAELKKISEGVYRQRNKIAYVVSFTITDKGLYIKNIDFVLHLVLPDFKWKATIAECRICYKSIFTEKTYFILIPFLQYLITVTEV</sequence>
<accession>A0A412Y1A7</accession>
<gene>
    <name evidence="1" type="ORF">DWW08_15740</name>
</gene>
<organism evidence="1 2">
    <name type="scientific">Bacteroides fragilis</name>
    <dbReference type="NCBI Taxonomy" id="817"/>
    <lineage>
        <taxon>Bacteria</taxon>
        <taxon>Pseudomonadati</taxon>
        <taxon>Bacteroidota</taxon>
        <taxon>Bacteroidia</taxon>
        <taxon>Bacteroidales</taxon>
        <taxon>Bacteroidaceae</taxon>
        <taxon>Bacteroides</taxon>
    </lineage>
</organism>
<evidence type="ECO:0000313" key="2">
    <source>
        <dbReference type="Proteomes" id="UP000286270"/>
    </source>
</evidence>
<comment type="caution">
    <text evidence="1">The sequence shown here is derived from an EMBL/GenBank/DDBJ whole genome shotgun (WGS) entry which is preliminary data.</text>
</comment>
<name>A0A412Y1A7_BACFG</name>